<protein>
    <submittedName>
        <fullName evidence="5">Alkyl hydroperoxide reductase</fullName>
    </submittedName>
</protein>
<reference evidence="6" key="2">
    <citation type="journal article" date="2013" name="PLoS ONE">
        <title>Genome implosion elicits host-confinement in Alcaligenaceae: evidence from the comparative genomics of Tetrathiobacter kashmirensis, a pathogen in the making.</title>
        <authorList>
            <person name="Ghosh W."/>
            <person name="Alam M."/>
            <person name="Roy C."/>
            <person name="Pyne P."/>
            <person name="George A."/>
            <person name="Chakraborty R."/>
            <person name="Majumder S."/>
            <person name="Agarwal A."/>
            <person name="Chakraborty S."/>
            <person name="Majumdar S."/>
            <person name="Gupta S.K."/>
        </authorList>
    </citation>
    <scope>NUCLEOTIDE SEQUENCE [LARGE SCALE GENOMIC DNA]</scope>
    <source>
        <strain evidence="6">WT001</strain>
    </source>
</reference>
<evidence type="ECO:0000259" key="4">
    <source>
        <dbReference type="PROSITE" id="PS51352"/>
    </source>
</evidence>
<evidence type="ECO:0000313" key="6">
    <source>
        <dbReference type="Proteomes" id="UP000005267"/>
    </source>
</evidence>
<keyword evidence="6" id="KW-1185">Reference proteome</keyword>
<evidence type="ECO:0000256" key="2">
    <source>
        <dbReference type="ARBA" id="ARBA00022748"/>
    </source>
</evidence>
<dbReference type="InterPro" id="IPR036249">
    <property type="entry name" value="Thioredoxin-like_sf"/>
</dbReference>
<dbReference type="AlphaFoldDB" id="I3UAV2"/>
<evidence type="ECO:0000256" key="1">
    <source>
        <dbReference type="ARBA" id="ARBA00004196"/>
    </source>
</evidence>
<dbReference type="SUPFAM" id="SSF52833">
    <property type="entry name" value="Thioredoxin-like"/>
    <property type="match status" value="1"/>
</dbReference>
<comment type="subcellular location">
    <subcellularLocation>
        <location evidence="1">Cell envelope</location>
    </subcellularLocation>
</comment>
<dbReference type="OrthoDB" id="9811352at2"/>
<dbReference type="InterPro" id="IPR013766">
    <property type="entry name" value="Thioredoxin_domain"/>
</dbReference>
<dbReference type="InterPro" id="IPR017937">
    <property type="entry name" value="Thioredoxin_CS"/>
</dbReference>
<dbReference type="PANTHER" id="PTHR42852:SF17">
    <property type="entry name" value="THIOREDOXIN-LIKE PROTEIN HI_1115"/>
    <property type="match status" value="1"/>
</dbReference>
<gene>
    <name evidence="5" type="ordered locus">TKWG_08990</name>
</gene>
<sequence length="169" mass="18944">MINLQTPLIRFFFVLAISLGISVQAHAVVTSLKKGDTITLPAFTLLDGSEIASESLKNKPVLLSFWASWCPYCARQNPYIQKLHEQVKGSNMQVVTVSIDKDLKAASDYMAKHNYTFAAAKFTPELKAVFGEIKIIPLVYVVDKNSIIQEVIPGEMFEEDVLDMRKYAK</sequence>
<dbReference type="GO" id="GO:0017004">
    <property type="term" value="P:cytochrome complex assembly"/>
    <property type="evidence" value="ECO:0007669"/>
    <property type="project" value="UniProtKB-KW"/>
</dbReference>
<dbReference type="Gene3D" id="3.40.30.10">
    <property type="entry name" value="Glutaredoxin"/>
    <property type="match status" value="1"/>
</dbReference>
<dbReference type="EMBL" id="CP003555">
    <property type="protein sequence ID" value="AFK62140.1"/>
    <property type="molecule type" value="Genomic_DNA"/>
</dbReference>
<reference evidence="5 6" key="1">
    <citation type="journal article" date="2011" name="J. Bacteriol.">
        <title>Whole-genome shotgun sequencing of the sulfur-oxidizing chemoautotroph Tetrathiobacter kashmirensis.</title>
        <authorList>
            <person name="Ghosh W."/>
            <person name="George A."/>
            <person name="Agarwal A."/>
            <person name="Raj P."/>
            <person name="Alam M."/>
            <person name="Pyne P."/>
            <person name="Das Gupta S.K."/>
        </authorList>
    </citation>
    <scope>NUCLEOTIDE SEQUENCE [LARGE SCALE GENOMIC DNA]</scope>
    <source>
        <strain evidence="5 6">WT001</strain>
    </source>
</reference>
<dbReference type="RefSeq" id="WP_014750231.1">
    <property type="nucleotide sequence ID" value="NC_017964.1"/>
</dbReference>
<dbReference type="KEGG" id="aka:TKWG_08990"/>
<dbReference type="GO" id="GO:0015036">
    <property type="term" value="F:disulfide oxidoreductase activity"/>
    <property type="evidence" value="ECO:0007669"/>
    <property type="project" value="UniProtKB-ARBA"/>
</dbReference>
<feature type="domain" description="Thioredoxin" evidence="4">
    <location>
        <begin position="32"/>
        <end position="169"/>
    </location>
</feature>
<evidence type="ECO:0000313" key="5">
    <source>
        <dbReference type="EMBL" id="AFK62140.1"/>
    </source>
</evidence>
<dbReference type="Proteomes" id="UP000005267">
    <property type="component" value="Chromosome"/>
</dbReference>
<dbReference type="PROSITE" id="PS51352">
    <property type="entry name" value="THIOREDOXIN_2"/>
    <property type="match status" value="1"/>
</dbReference>
<dbReference type="PROSITE" id="PS00194">
    <property type="entry name" value="THIOREDOXIN_1"/>
    <property type="match status" value="1"/>
</dbReference>
<dbReference type="InterPro" id="IPR013740">
    <property type="entry name" value="Redoxin"/>
</dbReference>
<dbReference type="STRING" id="1036672.TKWG_08990"/>
<evidence type="ECO:0000256" key="3">
    <source>
        <dbReference type="ARBA" id="ARBA00023284"/>
    </source>
</evidence>
<organism evidence="5 6">
    <name type="scientific">Advenella kashmirensis (strain DSM 17095 / LMG 22695 / WT001)</name>
    <name type="common">Tetrathiobacter kashmirensis</name>
    <dbReference type="NCBI Taxonomy" id="1036672"/>
    <lineage>
        <taxon>Bacteria</taxon>
        <taxon>Pseudomonadati</taxon>
        <taxon>Pseudomonadota</taxon>
        <taxon>Betaproteobacteria</taxon>
        <taxon>Burkholderiales</taxon>
        <taxon>Alcaligenaceae</taxon>
    </lineage>
</organism>
<dbReference type="CDD" id="cd02966">
    <property type="entry name" value="TlpA_like_family"/>
    <property type="match status" value="1"/>
</dbReference>
<dbReference type="InterPro" id="IPR050553">
    <property type="entry name" value="Thioredoxin_ResA/DsbE_sf"/>
</dbReference>
<dbReference type="PANTHER" id="PTHR42852">
    <property type="entry name" value="THIOL:DISULFIDE INTERCHANGE PROTEIN DSBE"/>
    <property type="match status" value="1"/>
</dbReference>
<name>I3UAV2_ADVKW</name>
<dbReference type="GO" id="GO:0030313">
    <property type="term" value="C:cell envelope"/>
    <property type="evidence" value="ECO:0007669"/>
    <property type="project" value="UniProtKB-SubCell"/>
</dbReference>
<dbReference type="HOGENOM" id="CLU_042529_11_2_4"/>
<proteinExistence type="predicted"/>
<dbReference type="Pfam" id="PF08534">
    <property type="entry name" value="Redoxin"/>
    <property type="match status" value="1"/>
</dbReference>
<keyword evidence="3" id="KW-0676">Redox-active center</keyword>
<keyword evidence="2" id="KW-0201">Cytochrome c-type biogenesis</keyword>
<accession>I3UAV2</accession>